<proteinExistence type="predicted"/>
<dbReference type="EMBL" id="CP039352">
    <property type="protein sequence ID" value="QCE02663.1"/>
    <property type="molecule type" value="Genomic_DNA"/>
</dbReference>
<organism evidence="2 3">
    <name type="scientific">Vigna unguiculata</name>
    <name type="common">Cowpea</name>
    <dbReference type="NCBI Taxonomy" id="3917"/>
    <lineage>
        <taxon>Eukaryota</taxon>
        <taxon>Viridiplantae</taxon>
        <taxon>Streptophyta</taxon>
        <taxon>Embryophyta</taxon>
        <taxon>Tracheophyta</taxon>
        <taxon>Spermatophyta</taxon>
        <taxon>Magnoliopsida</taxon>
        <taxon>eudicotyledons</taxon>
        <taxon>Gunneridae</taxon>
        <taxon>Pentapetalae</taxon>
        <taxon>rosids</taxon>
        <taxon>fabids</taxon>
        <taxon>Fabales</taxon>
        <taxon>Fabaceae</taxon>
        <taxon>Papilionoideae</taxon>
        <taxon>50 kb inversion clade</taxon>
        <taxon>NPAAA clade</taxon>
        <taxon>indigoferoid/millettioid clade</taxon>
        <taxon>Phaseoleae</taxon>
        <taxon>Vigna</taxon>
    </lineage>
</organism>
<dbReference type="Proteomes" id="UP000501690">
    <property type="component" value="Linkage Group LG8"/>
</dbReference>
<dbReference type="InterPro" id="IPR007750">
    <property type="entry name" value="DUF674"/>
</dbReference>
<reference evidence="2 3" key="1">
    <citation type="submission" date="2019-04" db="EMBL/GenBank/DDBJ databases">
        <title>An improved genome assembly and genetic linkage map for asparagus bean, Vigna unguiculata ssp. sesquipedialis.</title>
        <authorList>
            <person name="Xia Q."/>
            <person name="Zhang R."/>
            <person name="Dong Y."/>
        </authorList>
    </citation>
    <scope>NUCLEOTIDE SEQUENCE [LARGE SCALE GENOMIC DNA]</scope>
    <source>
        <tissue evidence="2">Leaf</tissue>
    </source>
</reference>
<name>A0A4D6MMS1_VIGUN</name>
<sequence length="525" mass="59482">MSSNEEVTIPLTYWVDDSKNRVVVAEASGDFVDILFSFLTLPLGTIIRLGNKLEQHIELGCINKLYESVDKLESNVFWNNVCKKMLHSPRNPLESSCQRLKVKVDDTEPTRYFVCHSCSKEKDLLLSTFDGGRCQCGKLMRKETKLLEESKEELGRDNGVFVKSDAMFLILDDLRVLRSSVGDSVQTFLKHRHKDISKLTEKSENVGLKEILSILKQALISKCPLSDVLLKNEGSKKYSSSQNTGPIHSKGHVKIKVMVRKSENKILFAEVDAGFVDLLASFLTTPIGSIVKLMKGNLCLGSIRNLYKSVKHLNPSWFVRSSNESLLNIKVAPHFGCKSNPLGEEDSPQYWYGPVVEKDNEGRTMISKKKEMLRDPKKVKLFDPRSSDGAREAGVGFMKRPCLFIVTDDLEMKPMTASSSISYLKELGIENLNDLEEHFIKVRKSHEALDLLRVSLTNNKDALTKSLFSQFWICQRCIPCLGVLGSRQQGKTEIKKEKKEIKKEEKVISVKKRDDEGERDKKEVK</sequence>
<keyword evidence="1" id="KW-0175">Coiled coil</keyword>
<evidence type="ECO:0000313" key="2">
    <source>
        <dbReference type="EMBL" id="QCE02663.1"/>
    </source>
</evidence>
<evidence type="ECO:0000256" key="1">
    <source>
        <dbReference type="SAM" id="Coils"/>
    </source>
</evidence>
<keyword evidence="3" id="KW-1185">Reference proteome</keyword>
<evidence type="ECO:0000313" key="3">
    <source>
        <dbReference type="Proteomes" id="UP000501690"/>
    </source>
</evidence>
<accession>A0A4D6MMS1</accession>
<dbReference type="PANTHER" id="PTHR33103">
    <property type="entry name" value="OS01G0153900 PROTEIN"/>
    <property type="match status" value="1"/>
</dbReference>
<gene>
    <name evidence="2" type="ORF">DEO72_LG8g678</name>
</gene>
<dbReference type="Pfam" id="PF05056">
    <property type="entry name" value="DUF674"/>
    <property type="match status" value="1"/>
</dbReference>
<dbReference type="AlphaFoldDB" id="A0A4D6MMS1"/>
<feature type="coiled-coil region" evidence="1">
    <location>
        <begin position="487"/>
        <end position="514"/>
    </location>
</feature>
<protein>
    <recommendedName>
        <fullName evidence="4">DUF674 domain-containing protein</fullName>
    </recommendedName>
</protein>
<dbReference type="PANTHER" id="PTHR33103:SF93">
    <property type="entry name" value="DUF674 FAMILY PROTEIN"/>
    <property type="match status" value="1"/>
</dbReference>
<evidence type="ECO:0008006" key="4">
    <source>
        <dbReference type="Google" id="ProtNLM"/>
    </source>
</evidence>